<gene>
    <name evidence="2" type="ORF">J2Z66_002648</name>
</gene>
<comment type="caution">
    <text evidence="2">The sequence shown here is derived from an EMBL/GenBank/DDBJ whole genome shotgun (WGS) entry which is preliminary data.</text>
</comment>
<name>A0ABS4ITX9_9BACL</name>
<dbReference type="GO" id="GO:0016787">
    <property type="term" value="F:hydrolase activity"/>
    <property type="evidence" value="ECO:0007669"/>
    <property type="project" value="UniProtKB-KW"/>
</dbReference>
<dbReference type="RefSeq" id="WP_209971790.1">
    <property type="nucleotide sequence ID" value="NZ_JAGGLB010000007.1"/>
</dbReference>
<dbReference type="InterPro" id="IPR032466">
    <property type="entry name" value="Metal_Hydrolase"/>
</dbReference>
<evidence type="ECO:0000259" key="1">
    <source>
        <dbReference type="Pfam" id="PF04909"/>
    </source>
</evidence>
<evidence type="ECO:0000313" key="2">
    <source>
        <dbReference type="EMBL" id="MBP1991041.1"/>
    </source>
</evidence>
<keyword evidence="3" id="KW-1185">Reference proteome</keyword>
<evidence type="ECO:0000313" key="3">
    <source>
        <dbReference type="Proteomes" id="UP001519287"/>
    </source>
</evidence>
<dbReference type="Proteomes" id="UP001519287">
    <property type="component" value="Unassembled WGS sequence"/>
</dbReference>
<proteinExistence type="predicted"/>
<feature type="domain" description="Amidohydrolase-related" evidence="1">
    <location>
        <begin position="68"/>
        <end position="255"/>
    </location>
</feature>
<sequence>MKIIDCNCAIGYRTVNYEVINHEHLMVVEKVKQARDAEELLKELDFCGIDSAVVYHNTMIDVFPNHGNDLIIGEVNKAPERLISTWTILPPITESEYAPEQLFHRMKENNVKLLRAYPEQNRYFLNAVVMGELLEEITKAGIPLYLSPSLGWEMIYNVLKEYPDLTVIINNYGLWSHDRFLFPLFRAYKNVYIESGDMQTSGEIKDICNRFGSERILFGSDFPSNCIGGPLATLLGSGITQEHMDNIAHLNIERILQGVQI</sequence>
<organism evidence="2 3">
    <name type="scientific">Paenibacillus eucommiae</name>
    <dbReference type="NCBI Taxonomy" id="1355755"/>
    <lineage>
        <taxon>Bacteria</taxon>
        <taxon>Bacillati</taxon>
        <taxon>Bacillota</taxon>
        <taxon>Bacilli</taxon>
        <taxon>Bacillales</taxon>
        <taxon>Paenibacillaceae</taxon>
        <taxon>Paenibacillus</taxon>
    </lineage>
</organism>
<dbReference type="SUPFAM" id="SSF51556">
    <property type="entry name" value="Metallo-dependent hydrolases"/>
    <property type="match status" value="1"/>
</dbReference>
<dbReference type="Pfam" id="PF04909">
    <property type="entry name" value="Amidohydro_2"/>
    <property type="match status" value="1"/>
</dbReference>
<accession>A0ABS4ITX9</accession>
<dbReference type="InterPro" id="IPR006680">
    <property type="entry name" value="Amidohydro-rel"/>
</dbReference>
<protein>
    <submittedName>
        <fullName evidence="2">TIM-barrel fold metal-dependent hydrolase</fullName>
    </submittedName>
</protein>
<dbReference type="Gene3D" id="3.20.20.140">
    <property type="entry name" value="Metal-dependent hydrolases"/>
    <property type="match status" value="1"/>
</dbReference>
<dbReference type="EMBL" id="JAGGLB010000007">
    <property type="protein sequence ID" value="MBP1991041.1"/>
    <property type="molecule type" value="Genomic_DNA"/>
</dbReference>
<keyword evidence="2" id="KW-0378">Hydrolase</keyword>
<reference evidence="2 3" key="1">
    <citation type="submission" date="2021-03" db="EMBL/GenBank/DDBJ databases">
        <title>Genomic Encyclopedia of Type Strains, Phase IV (KMG-IV): sequencing the most valuable type-strain genomes for metagenomic binning, comparative biology and taxonomic classification.</title>
        <authorList>
            <person name="Goeker M."/>
        </authorList>
    </citation>
    <scope>NUCLEOTIDE SEQUENCE [LARGE SCALE GENOMIC DNA]</scope>
    <source>
        <strain evidence="2 3">DSM 26048</strain>
    </source>
</reference>